<sequence length="234" mass="22666">MVMARMISALGGHVSMAIAASVRSPDIAALARARGWNGSGQITCTINTGVDVASLNIAGIPHDRLTIINRGRIGGVVNGGTAIYTRTRIRIDNTSGTIFGGGGAGGNGAWKAIFRGTGYVGTGNGGSGGSGAGFNNSGTPVFVWQTSGNPGTSQTVGGPSIGGSTQGVATGGRGGDGGAMGMPGGSGSYGSTSGTFDSQSDGAIGMGGAAGAYVDGNSFVTWTANGTRLGLAIN</sequence>
<dbReference type="RefSeq" id="WP_230772090.1">
    <property type="nucleotide sequence ID" value="NZ_JAJNCT010000005.1"/>
</dbReference>
<evidence type="ECO:0000256" key="2">
    <source>
        <dbReference type="SAM" id="SignalP"/>
    </source>
</evidence>
<feature type="region of interest" description="Disordered" evidence="1">
    <location>
        <begin position="157"/>
        <end position="194"/>
    </location>
</feature>
<evidence type="ECO:0000313" key="4">
    <source>
        <dbReference type="Proteomes" id="UP001199260"/>
    </source>
</evidence>
<keyword evidence="2" id="KW-0732">Signal</keyword>
<comment type="caution">
    <text evidence="3">The sequence shown here is derived from an EMBL/GenBank/DDBJ whole genome shotgun (WGS) entry which is preliminary data.</text>
</comment>
<name>A0AAW4XSW7_9BURK</name>
<feature type="compositionally biased region" description="Gly residues" evidence="1">
    <location>
        <begin position="159"/>
        <end position="188"/>
    </location>
</feature>
<accession>A0AAW4XSW7</accession>
<organism evidence="3 4">
    <name type="scientific">Comamonas koreensis</name>
    <dbReference type="NCBI Taxonomy" id="160825"/>
    <lineage>
        <taxon>Bacteria</taxon>
        <taxon>Pseudomonadati</taxon>
        <taxon>Pseudomonadota</taxon>
        <taxon>Betaproteobacteria</taxon>
        <taxon>Burkholderiales</taxon>
        <taxon>Comamonadaceae</taxon>
        <taxon>Comamonas</taxon>
    </lineage>
</organism>
<evidence type="ECO:0000256" key="1">
    <source>
        <dbReference type="SAM" id="MobiDB-lite"/>
    </source>
</evidence>
<dbReference type="Proteomes" id="UP001199260">
    <property type="component" value="Unassembled WGS sequence"/>
</dbReference>
<proteinExistence type="predicted"/>
<evidence type="ECO:0000313" key="3">
    <source>
        <dbReference type="EMBL" id="MCD2164645.1"/>
    </source>
</evidence>
<dbReference type="AlphaFoldDB" id="A0AAW4XSW7"/>
<protein>
    <submittedName>
        <fullName evidence="3">Uncharacterized protein</fullName>
    </submittedName>
</protein>
<dbReference type="EMBL" id="JAJNCT010000005">
    <property type="protein sequence ID" value="MCD2164645.1"/>
    <property type="molecule type" value="Genomic_DNA"/>
</dbReference>
<feature type="signal peptide" evidence="2">
    <location>
        <begin position="1"/>
        <end position="19"/>
    </location>
</feature>
<gene>
    <name evidence="3" type="ORF">LPW39_05790</name>
</gene>
<feature type="chain" id="PRO_5043856943" evidence="2">
    <location>
        <begin position="20"/>
        <end position="234"/>
    </location>
</feature>
<reference evidence="3 4" key="1">
    <citation type="submission" date="2021-11" db="EMBL/GenBank/DDBJ databases">
        <title>Genome sequence.</title>
        <authorList>
            <person name="Sun Q."/>
        </authorList>
    </citation>
    <scope>NUCLEOTIDE SEQUENCE [LARGE SCALE GENOMIC DNA]</scope>
    <source>
        <strain evidence="3 4">KCTC 12005</strain>
    </source>
</reference>
<keyword evidence="4" id="KW-1185">Reference proteome</keyword>